<dbReference type="CDD" id="cd00041">
    <property type="entry name" value="CUB"/>
    <property type="match status" value="1"/>
</dbReference>
<sequence>MTQNADCARKPTKPLIISSAVVRKSHRQTTNRACGGTLTEPDGTIATPDYLATYPHGIRCAWTVLVQPGNLIRLTFTQYCGRSVPPSMTSGGNTLMLYFVTNRNVASEGFSVNYISLNASTGMINISISILV</sequence>
<feature type="domain" description="CUB" evidence="4">
    <location>
        <begin position="34"/>
        <end position="117"/>
    </location>
</feature>
<dbReference type="InParanoid" id="A0A803TAN7"/>
<dbReference type="PROSITE" id="PS01180">
    <property type="entry name" value="CUB"/>
    <property type="match status" value="1"/>
</dbReference>
<protein>
    <recommendedName>
        <fullName evidence="4">CUB domain-containing protein</fullName>
    </recommendedName>
</protein>
<dbReference type="PANTHER" id="PTHR24251">
    <property type="entry name" value="OVOCHYMASE-RELATED"/>
    <property type="match status" value="1"/>
</dbReference>
<proteinExistence type="predicted"/>
<evidence type="ECO:0000256" key="2">
    <source>
        <dbReference type="ARBA" id="ARBA00023157"/>
    </source>
</evidence>
<dbReference type="SMART" id="SM00042">
    <property type="entry name" value="CUB"/>
    <property type="match status" value="1"/>
</dbReference>
<dbReference type="Proteomes" id="UP000001646">
    <property type="component" value="Chromosome 6"/>
</dbReference>
<keyword evidence="6" id="KW-1185">Reference proteome</keyword>
<keyword evidence="1" id="KW-0677">Repeat</keyword>
<evidence type="ECO:0000313" key="6">
    <source>
        <dbReference type="Proteomes" id="UP000001646"/>
    </source>
</evidence>
<organism evidence="5 6">
    <name type="scientific">Anolis carolinensis</name>
    <name type="common">Green anole</name>
    <name type="synonym">American chameleon</name>
    <dbReference type="NCBI Taxonomy" id="28377"/>
    <lineage>
        <taxon>Eukaryota</taxon>
        <taxon>Metazoa</taxon>
        <taxon>Chordata</taxon>
        <taxon>Craniata</taxon>
        <taxon>Vertebrata</taxon>
        <taxon>Euteleostomi</taxon>
        <taxon>Lepidosauria</taxon>
        <taxon>Squamata</taxon>
        <taxon>Bifurcata</taxon>
        <taxon>Unidentata</taxon>
        <taxon>Episquamata</taxon>
        <taxon>Toxicofera</taxon>
        <taxon>Iguania</taxon>
        <taxon>Dactyloidae</taxon>
        <taxon>Anolis</taxon>
    </lineage>
</organism>
<dbReference type="Gene3D" id="2.60.120.290">
    <property type="entry name" value="Spermadhesin, CUB domain"/>
    <property type="match status" value="2"/>
</dbReference>
<name>A0A803TAN7_ANOCA</name>
<dbReference type="InterPro" id="IPR000859">
    <property type="entry name" value="CUB_dom"/>
</dbReference>
<dbReference type="AlphaFoldDB" id="A0A803TAN7"/>
<keyword evidence="2" id="KW-1015">Disulfide bond</keyword>
<dbReference type="InterPro" id="IPR035914">
    <property type="entry name" value="Sperma_CUB_dom_sf"/>
</dbReference>
<evidence type="ECO:0000259" key="4">
    <source>
        <dbReference type="PROSITE" id="PS01180"/>
    </source>
</evidence>
<evidence type="ECO:0000313" key="5">
    <source>
        <dbReference type="Ensembl" id="ENSACAP00000032277.1"/>
    </source>
</evidence>
<reference evidence="5 6" key="1">
    <citation type="submission" date="2009-12" db="EMBL/GenBank/DDBJ databases">
        <title>The Genome Sequence of Anolis carolinensis (Green Anole Lizard).</title>
        <authorList>
            <consortium name="The Genome Sequencing Platform"/>
            <person name="Di Palma F."/>
            <person name="Alfoldi J."/>
            <person name="Heiman D."/>
            <person name="Young S."/>
            <person name="Grabherr M."/>
            <person name="Johnson J."/>
            <person name="Lander E.S."/>
            <person name="Lindblad-Toh K."/>
        </authorList>
    </citation>
    <scope>NUCLEOTIDE SEQUENCE [LARGE SCALE GENOMIC DNA]</scope>
    <source>
        <strain evidence="5 6">JBL SC #1</strain>
    </source>
</reference>
<reference evidence="5" key="3">
    <citation type="submission" date="2025-09" db="UniProtKB">
        <authorList>
            <consortium name="Ensembl"/>
        </authorList>
    </citation>
    <scope>IDENTIFICATION</scope>
</reference>
<evidence type="ECO:0000256" key="3">
    <source>
        <dbReference type="PROSITE-ProRule" id="PRU00059"/>
    </source>
</evidence>
<comment type="caution">
    <text evidence="3">Lacks conserved residue(s) required for the propagation of feature annotation.</text>
</comment>
<reference evidence="5" key="2">
    <citation type="submission" date="2025-08" db="UniProtKB">
        <authorList>
            <consortium name="Ensembl"/>
        </authorList>
    </citation>
    <scope>IDENTIFICATION</scope>
</reference>
<dbReference type="Ensembl" id="ENSACAT00000042062.1">
    <property type="protein sequence ID" value="ENSACAP00000032277.1"/>
    <property type="gene ID" value="ENSACAG00000044633.1"/>
</dbReference>
<evidence type="ECO:0000256" key="1">
    <source>
        <dbReference type="ARBA" id="ARBA00022737"/>
    </source>
</evidence>
<accession>A0A803TAN7</accession>
<dbReference type="SUPFAM" id="SSF49854">
    <property type="entry name" value="Spermadhesin, CUB domain"/>
    <property type="match status" value="1"/>
</dbReference>
<dbReference type="Pfam" id="PF00431">
    <property type="entry name" value="CUB"/>
    <property type="match status" value="2"/>
</dbReference>